<dbReference type="SUPFAM" id="SSF47384">
    <property type="entry name" value="Homodimeric domain of signal transducing histidine kinase"/>
    <property type="match status" value="1"/>
</dbReference>
<dbReference type="RefSeq" id="WP_202719836.1">
    <property type="nucleotide sequence ID" value="NZ_BPEX01000029.1"/>
</dbReference>
<feature type="domain" description="PAS" evidence="6">
    <location>
        <begin position="34"/>
        <end position="70"/>
    </location>
</feature>
<evidence type="ECO:0000259" key="5">
    <source>
        <dbReference type="PROSITE" id="PS50109"/>
    </source>
</evidence>
<evidence type="ECO:0000313" key="7">
    <source>
        <dbReference type="EMBL" id="MBL4911579.1"/>
    </source>
</evidence>
<dbReference type="Proteomes" id="UP000604898">
    <property type="component" value="Unassembled WGS sequence"/>
</dbReference>
<comment type="caution">
    <text evidence="7">The sequence shown here is derived from an EMBL/GenBank/DDBJ whole genome shotgun (WGS) entry which is preliminary data.</text>
</comment>
<dbReference type="SUPFAM" id="SSF55785">
    <property type="entry name" value="PYP-like sensor domain (PAS domain)"/>
    <property type="match status" value="1"/>
</dbReference>
<dbReference type="PRINTS" id="PR00344">
    <property type="entry name" value="BCTRLSENSOR"/>
</dbReference>
<dbReference type="Pfam" id="PF13188">
    <property type="entry name" value="PAS_8"/>
    <property type="match status" value="1"/>
</dbReference>
<evidence type="ECO:0000256" key="3">
    <source>
        <dbReference type="ARBA" id="ARBA00022553"/>
    </source>
</evidence>
<dbReference type="InterPro" id="IPR036097">
    <property type="entry name" value="HisK_dim/P_sf"/>
</dbReference>
<feature type="compositionally biased region" description="Polar residues" evidence="4">
    <location>
        <begin position="1"/>
        <end position="16"/>
    </location>
</feature>
<keyword evidence="3" id="KW-0597">Phosphoprotein</keyword>
<sequence length="369" mass="40130">MSAIPQSQLDATNATSARAAKRPHLVDVQQAANMSNRMEHILQAMPSGVVIISGDGIVTEANPVAIELLGTPLEGQRWLQIINRAFSPQDDDGHEVSLRNGRRVKLAITPLTPEPGQLIVLTDLTETRLLQKNLSHLQRLSALGKMVATLAHQVRTPLSAALLYASNLASPKISDDSRKRFQGKLVDRLNELEHQVNDMLLMAKGRQQELDSILVIEEVVDNVLSNCLPIAEQKGCLLHFNNESKQKIRANDAALCSAINNLVMNSLEADASEITLHAYDTQTALHLDVIDNGKGLDANMQQQVLEPFFTTKSQGTGLGLAVVQAVVNNHGGKMQFSCHLGKGCTASLKLPLLSFNKAHIEAQGDNKHV</sequence>
<dbReference type="SUPFAM" id="SSF55874">
    <property type="entry name" value="ATPase domain of HSP90 chaperone/DNA topoisomerase II/histidine kinase"/>
    <property type="match status" value="1"/>
</dbReference>
<comment type="catalytic activity">
    <reaction evidence="1">
        <text>ATP + protein L-histidine = ADP + protein N-phospho-L-histidine.</text>
        <dbReference type="EC" id="2.7.13.3"/>
    </reaction>
</comment>
<gene>
    <name evidence="7" type="ORF">JMA39_00185</name>
</gene>
<dbReference type="InterPro" id="IPR005467">
    <property type="entry name" value="His_kinase_dom"/>
</dbReference>
<dbReference type="SMART" id="SM00387">
    <property type="entry name" value="HATPase_c"/>
    <property type="match status" value="1"/>
</dbReference>
<protein>
    <recommendedName>
        <fullName evidence="2">histidine kinase</fullName>
        <ecNumber evidence="2">2.7.13.3</ecNumber>
    </recommendedName>
</protein>
<feature type="region of interest" description="Disordered" evidence="4">
    <location>
        <begin position="1"/>
        <end position="22"/>
    </location>
</feature>
<dbReference type="EC" id="2.7.13.3" evidence="2"/>
<dbReference type="Gene3D" id="3.30.450.20">
    <property type="entry name" value="PAS domain"/>
    <property type="match status" value="1"/>
</dbReference>
<dbReference type="PANTHER" id="PTHR43065">
    <property type="entry name" value="SENSOR HISTIDINE KINASE"/>
    <property type="match status" value="1"/>
</dbReference>
<reference evidence="7 8" key="1">
    <citation type="submission" date="2021-01" db="EMBL/GenBank/DDBJ databases">
        <title>Genome sequence of Shewanella schlegeliana JCM 11561.</title>
        <authorList>
            <person name="Zhang H."/>
            <person name="Li C."/>
        </authorList>
    </citation>
    <scope>NUCLEOTIDE SEQUENCE [LARGE SCALE GENOMIC DNA]</scope>
    <source>
        <strain evidence="7 8">JCM 11561</strain>
    </source>
</reference>
<evidence type="ECO:0000256" key="4">
    <source>
        <dbReference type="SAM" id="MobiDB-lite"/>
    </source>
</evidence>
<evidence type="ECO:0000313" key="8">
    <source>
        <dbReference type="Proteomes" id="UP000604898"/>
    </source>
</evidence>
<dbReference type="Gene3D" id="3.30.565.10">
    <property type="entry name" value="Histidine kinase-like ATPase, C-terminal domain"/>
    <property type="match status" value="1"/>
</dbReference>
<name>A0ABS1SSR2_9GAMM</name>
<dbReference type="InterPro" id="IPR003661">
    <property type="entry name" value="HisK_dim/P_dom"/>
</dbReference>
<organism evidence="7 8">
    <name type="scientific">Shewanella schlegeliana</name>
    <dbReference type="NCBI Taxonomy" id="190308"/>
    <lineage>
        <taxon>Bacteria</taxon>
        <taxon>Pseudomonadati</taxon>
        <taxon>Pseudomonadota</taxon>
        <taxon>Gammaproteobacteria</taxon>
        <taxon>Alteromonadales</taxon>
        <taxon>Shewanellaceae</taxon>
        <taxon>Shewanella</taxon>
    </lineage>
</organism>
<dbReference type="PROSITE" id="PS50109">
    <property type="entry name" value="HIS_KIN"/>
    <property type="match status" value="1"/>
</dbReference>
<dbReference type="PROSITE" id="PS50112">
    <property type="entry name" value="PAS"/>
    <property type="match status" value="1"/>
</dbReference>
<feature type="domain" description="Histidine kinase" evidence="5">
    <location>
        <begin position="149"/>
        <end position="354"/>
    </location>
</feature>
<dbReference type="Pfam" id="PF02518">
    <property type="entry name" value="HATPase_c"/>
    <property type="match status" value="1"/>
</dbReference>
<evidence type="ECO:0000256" key="2">
    <source>
        <dbReference type="ARBA" id="ARBA00012438"/>
    </source>
</evidence>
<dbReference type="InterPro" id="IPR003594">
    <property type="entry name" value="HATPase_dom"/>
</dbReference>
<dbReference type="CDD" id="cd00075">
    <property type="entry name" value="HATPase"/>
    <property type="match status" value="1"/>
</dbReference>
<dbReference type="InterPro" id="IPR004358">
    <property type="entry name" value="Sig_transdc_His_kin-like_C"/>
</dbReference>
<dbReference type="Pfam" id="PF00512">
    <property type="entry name" value="HisKA"/>
    <property type="match status" value="1"/>
</dbReference>
<evidence type="ECO:0000256" key="1">
    <source>
        <dbReference type="ARBA" id="ARBA00000085"/>
    </source>
</evidence>
<keyword evidence="8" id="KW-1185">Reference proteome</keyword>
<dbReference type="InterPro" id="IPR036890">
    <property type="entry name" value="HATPase_C_sf"/>
</dbReference>
<evidence type="ECO:0000259" key="6">
    <source>
        <dbReference type="PROSITE" id="PS50112"/>
    </source>
</evidence>
<dbReference type="CDD" id="cd00082">
    <property type="entry name" value="HisKA"/>
    <property type="match status" value="1"/>
</dbReference>
<dbReference type="EMBL" id="JAESVD010000001">
    <property type="protein sequence ID" value="MBL4911579.1"/>
    <property type="molecule type" value="Genomic_DNA"/>
</dbReference>
<dbReference type="InterPro" id="IPR035965">
    <property type="entry name" value="PAS-like_dom_sf"/>
</dbReference>
<dbReference type="SMART" id="SM00388">
    <property type="entry name" value="HisKA"/>
    <property type="match status" value="1"/>
</dbReference>
<dbReference type="PANTHER" id="PTHR43065:SF29">
    <property type="entry name" value="SENSOR PROTEIN KINASE FLES"/>
    <property type="match status" value="1"/>
</dbReference>
<dbReference type="CDD" id="cd00130">
    <property type="entry name" value="PAS"/>
    <property type="match status" value="1"/>
</dbReference>
<dbReference type="Gene3D" id="1.10.287.130">
    <property type="match status" value="1"/>
</dbReference>
<dbReference type="SMART" id="SM00091">
    <property type="entry name" value="PAS"/>
    <property type="match status" value="1"/>
</dbReference>
<proteinExistence type="predicted"/>
<dbReference type="InterPro" id="IPR000014">
    <property type="entry name" value="PAS"/>
</dbReference>
<accession>A0ABS1SSR2</accession>